<dbReference type="InterPro" id="IPR027417">
    <property type="entry name" value="P-loop_NTPase"/>
</dbReference>
<keyword evidence="4" id="KW-1003">Cell membrane</keyword>
<evidence type="ECO:0000256" key="6">
    <source>
        <dbReference type="ARBA" id="ARBA00022840"/>
    </source>
</evidence>
<comment type="subcellular location">
    <subcellularLocation>
        <location evidence="1">Cell inner membrane</location>
        <topology evidence="1">Peripheral membrane protein</topology>
    </subcellularLocation>
</comment>
<protein>
    <submittedName>
        <fullName evidence="10">Multiple sugar transport system ATP-binding protein</fullName>
    </submittedName>
</protein>
<evidence type="ECO:0000256" key="3">
    <source>
        <dbReference type="ARBA" id="ARBA00022448"/>
    </source>
</evidence>
<organism evidence="10 11">
    <name type="scientific">Kaistia hirudinis</name>
    <dbReference type="NCBI Taxonomy" id="1293440"/>
    <lineage>
        <taxon>Bacteria</taxon>
        <taxon>Pseudomonadati</taxon>
        <taxon>Pseudomonadota</taxon>
        <taxon>Alphaproteobacteria</taxon>
        <taxon>Hyphomicrobiales</taxon>
        <taxon>Kaistiaceae</taxon>
        <taxon>Kaistia</taxon>
    </lineage>
</organism>
<dbReference type="InterPro" id="IPR008995">
    <property type="entry name" value="Mo/tungstate-bd_C_term_dom"/>
</dbReference>
<dbReference type="EMBL" id="JACIDS010000004">
    <property type="protein sequence ID" value="MBB3932263.1"/>
    <property type="molecule type" value="Genomic_DNA"/>
</dbReference>
<dbReference type="GO" id="GO:0055052">
    <property type="term" value="C:ATP-binding cassette (ABC) transporter complex, substrate-binding subunit-containing"/>
    <property type="evidence" value="ECO:0007669"/>
    <property type="project" value="TreeGrafter"/>
</dbReference>
<dbReference type="FunFam" id="3.40.50.300:FF:000042">
    <property type="entry name" value="Maltose/maltodextrin ABC transporter, ATP-binding protein"/>
    <property type="match status" value="1"/>
</dbReference>
<evidence type="ECO:0000256" key="8">
    <source>
        <dbReference type="ARBA" id="ARBA00023136"/>
    </source>
</evidence>
<gene>
    <name evidence="10" type="ORF">GGR25_003321</name>
</gene>
<dbReference type="InterPro" id="IPR017871">
    <property type="entry name" value="ABC_transporter-like_CS"/>
</dbReference>
<keyword evidence="5" id="KW-0547">Nucleotide-binding</keyword>
<dbReference type="GO" id="GO:0005524">
    <property type="term" value="F:ATP binding"/>
    <property type="evidence" value="ECO:0007669"/>
    <property type="project" value="UniProtKB-KW"/>
</dbReference>
<evidence type="ECO:0000256" key="4">
    <source>
        <dbReference type="ARBA" id="ARBA00022475"/>
    </source>
</evidence>
<dbReference type="GO" id="GO:0140359">
    <property type="term" value="F:ABC-type transporter activity"/>
    <property type="evidence" value="ECO:0007669"/>
    <property type="project" value="InterPro"/>
</dbReference>
<keyword evidence="11" id="KW-1185">Reference proteome</keyword>
<dbReference type="InterPro" id="IPR003593">
    <property type="entry name" value="AAA+_ATPase"/>
</dbReference>
<dbReference type="InterPro" id="IPR012340">
    <property type="entry name" value="NA-bd_OB-fold"/>
</dbReference>
<feature type="domain" description="ABC transporter" evidence="9">
    <location>
        <begin position="4"/>
        <end position="236"/>
    </location>
</feature>
<keyword evidence="6 10" id="KW-0067">ATP-binding</keyword>
<dbReference type="CDD" id="cd03301">
    <property type="entry name" value="ABC_MalK_N"/>
    <property type="match status" value="1"/>
</dbReference>
<dbReference type="SUPFAM" id="SSF50331">
    <property type="entry name" value="MOP-like"/>
    <property type="match status" value="1"/>
</dbReference>
<evidence type="ECO:0000313" key="10">
    <source>
        <dbReference type="EMBL" id="MBB3932263.1"/>
    </source>
</evidence>
<evidence type="ECO:0000313" key="11">
    <source>
        <dbReference type="Proteomes" id="UP000553963"/>
    </source>
</evidence>
<keyword evidence="7" id="KW-1278">Translocase</keyword>
<dbReference type="InterPro" id="IPR047641">
    <property type="entry name" value="ABC_transpr_MalK/UgpC-like"/>
</dbReference>
<dbReference type="Pfam" id="PF17912">
    <property type="entry name" value="OB_MalK"/>
    <property type="match status" value="1"/>
</dbReference>
<dbReference type="PROSITE" id="PS00211">
    <property type="entry name" value="ABC_TRANSPORTER_1"/>
    <property type="match status" value="1"/>
</dbReference>
<dbReference type="PANTHER" id="PTHR43875:SF15">
    <property type="entry name" value="TREHALOSE IMPORT ATP-BINDING PROTEIN SUGC"/>
    <property type="match status" value="1"/>
</dbReference>
<proteinExistence type="inferred from homology"/>
<dbReference type="SMART" id="SM00382">
    <property type="entry name" value="AAA"/>
    <property type="match status" value="1"/>
</dbReference>
<evidence type="ECO:0000259" key="9">
    <source>
        <dbReference type="PROSITE" id="PS50893"/>
    </source>
</evidence>
<comment type="similarity">
    <text evidence="2">Belongs to the ABC transporter superfamily.</text>
</comment>
<name>A0A840ASN1_9HYPH</name>
<dbReference type="GO" id="GO:0016887">
    <property type="term" value="F:ATP hydrolysis activity"/>
    <property type="evidence" value="ECO:0007669"/>
    <property type="project" value="InterPro"/>
</dbReference>
<evidence type="ECO:0000256" key="7">
    <source>
        <dbReference type="ARBA" id="ARBA00022967"/>
    </source>
</evidence>
<dbReference type="InterPro" id="IPR003439">
    <property type="entry name" value="ABC_transporter-like_ATP-bd"/>
</dbReference>
<accession>A0A840ASN1</accession>
<dbReference type="PROSITE" id="PS50893">
    <property type="entry name" value="ABC_TRANSPORTER_2"/>
    <property type="match status" value="1"/>
</dbReference>
<sequence length="369" mass="40916">MAHVRLRRVSKTFGSHEALKDFDLEIQNGEFFVLLGPTGAGKTTTLRLIAGLEKPTEGTIEIDGVDVGGWGAAERDVALVLQQYSLYPRYTVRQNLEFPLKSKVRRVPQPEIDDRVTRAAKTLRISHLLDRKVDRLSGGEMQRVSIGRAIVRSPRIFLMDEPLSNLDAKLRESLRGELKDLQVKLGATFLFVTHDQIEAMSMGDKVGVLNGGRLAQVGTPHDIYHHPRNMFVASFVGSPAMNLIEAEIEGNEVYIPAAKNGFSLDTATRRRFGTARGKVVLGVRAESIALSDDGPIHARVWAVENHGVEKIVTLKAGDLIFRATLPPTLPTEIDAPLRLVFDQTRMHVFDPVTEESLVDEDDRVMQAAE</sequence>
<dbReference type="RefSeq" id="WP_183399916.1">
    <property type="nucleotide sequence ID" value="NZ_JACIDS010000004.1"/>
</dbReference>
<dbReference type="Pfam" id="PF00005">
    <property type="entry name" value="ABC_tran"/>
    <property type="match status" value="1"/>
</dbReference>
<dbReference type="Gene3D" id="3.40.50.300">
    <property type="entry name" value="P-loop containing nucleotide triphosphate hydrolases"/>
    <property type="match status" value="1"/>
</dbReference>
<dbReference type="Gene3D" id="2.40.50.100">
    <property type="match status" value="1"/>
</dbReference>
<dbReference type="PANTHER" id="PTHR43875">
    <property type="entry name" value="MALTODEXTRIN IMPORT ATP-BINDING PROTEIN MSMX"/>
    <property type="match status" value="1"/>
</dbReference>
<dbReference type="Gene3D" id="2.40.50.140">
    <property type="entry name" value="Nucleic acid-binding proteins"/>
    <property type="match status" value="1"/>
</dbReference>
<dbReference type="GO" id="GO:0008643">
    <property type="term" value="P:carbohydrate transport"/>
    <property type="evidence" value="ECO:0007669"/>
    <property type="project" value="InterPro"/>
</dbReference>
<evidence type="ECO:0000256" key="1">
    <source>
        <dbReference type="ARBA" id="ARBA00004417"/>
    </source>
</evidence>
<dbReference type="SUPFAM" id="SSF52540">
    <property type="entry name" value="P-loop containing nucleoside triphosphate hydrolases"/>
    <property type="match status" value="1"/>
</dbReference>
<evidence type="ECO:0000256" key="2">
    <source>
        <dbReference type="ARBA" id="ARBA00005417"/>
    </source>
</evidence>
<keyword evidence="8" id="KW-0472">Membrane</keyword>
<dbReference type="Proteomes" id="UP000553963">
    <property type="component" value="Unassembled WGS sequence"/>
</dbReference>
<dbReference type="InterPro" id="IPR040582">
    <property type="entry name" value="OB_MalK-like"/>
</dbReference>
<reference evidence="10 11" key="1">
    <citation type="submission" date="2020-08" db="EMBL/GenBank/DDBJ databases">
        <title>Genomic Encyclopedia of Type Strains, Phase IV (KMG-IV): sequencing the most valuable type-strain genomes for metagenomic binning, comparative biology and taxonomic classification.</title>
        <authorList>
            <person name="Goeker M."/>
        </authorList>
    </citation>
    <scope>NUCLEOTIDE SEQUENCE [LARGE SCALE GENOMIC DNA]</scope>
    <source>
        <strain evidence="10 11">DSM 25966</strain>
    </source>
</reference>
<evidence type="ECO:0000256" key="5">
    <source>
        <dbReference type="ARBA" id="ARBA00022741"/>
    </source>
</evidence>
<keyword evidence="3" id="KW-0813">Transport</keyword>
<dbReference type="InterPro" id="IPR015855">
    <property type="entry name" value="ABC_transpr_MalK-like"/>
</dbReference>
<dbReference type="AlphaFoldDB" id="A0A840ASN1"/>
<comment type="caution">
    <text evidence="10">The sequence shown here is derived from an EMBL/GenBank/DDBJ whole genome shotgun (WGS) entry which is preliminary data.</text>
</comment>
<keyword evidence="10" id="KW-0762">Sugar transport</keyword>